<dbReference type="GO" id="GO:0016763">
    <property type="term" value="F:pentosyltransferase activity"/>
    <property type="evidence" value="ECO:0007669"/>
    <property type="project" value="TreeGrafter"/>
</dbReference>
<dbReference type="Proteomes" id="UP000315400">
    <property type="component" value="Unassembled WGS sequence"/>
</dbReference>
<name>A0A540VLU2_9GAMM</name>
<organism evidence="10 11">
    <name type="scientific">Spiribacter salinus</name>
    <dbReference type="NCBI Taxonomy" id="1335746"/>
    <lineage>
        <taxon>Bacteria</taxon>
        <taxon>Pseudomonadati</taxon>
        <taxon>Pseudomonadota</taxon>
        <taxon>Gammaproteobacteria</taxon>
        <taxon>Chromatiales</taxon>
        <taxon>Ectothiorhodospiraceae</taxon>
        <taxon>Spiribacter</taxon>
    </lineage>
</organism>
<dbReference type="PANTHER" id="PTHR33908">
    <property type="entry name" value="MANNOSYLTRANSFERASE YKCB-RELATED"/>
    <property type="match status" value="1"/>
</dbReference>
<dbReference type="PANTHER" id="PTHR33908:SF11">
    <property type="entry name" value="MEMBRANE PROTEIN"/>
    <property type="match status" value="1"/>
</dbReference>
<reference evidence="10 11" key="1">
    <citation type="submission" date="2019-06" db="EMBL/GenBank/DDBJ databases">
        <title>Metagenome assembled Genome of Spiribacter salinus SL48-SHIP from the microbial mat of Salt Lake 48 (Novosibirsk region, Russia).</title>
        <authorList>
            <person name="Shipova A."/>
            <person name="Rozanov A.S."/>
            <person name="Bryanskaya A.V."/>
            <person name="Peltek S.E."/>
        </authorList>
    </citation>
    <scope>NUCLEOTIDE SEQUENCE [LARGE SCALE GENOMIC DNA]</scope>
    <source>
        <strain evidence="10">SL48-SHIP-2</strain>
    </source>
</reference>
<feature type="transmembrane region" description="Helical" evidence="9">
    <location>
        <begin position="109"/>
        <end position="127"/>
    </location>
</feature>
<feature type="transmembrane region" description="Helical" evidence="9">
    <location>
        <begin position="298"/>
        <end position="318"/>
    </location>
</feature>
<evidence type="ECO:0000256" key="1">
    <source>
        <dbReference type="ARBA" id="ARBA00004651"/>
    </source>
</evidence>
<evidence type="ECO:0000256" key="3">
    <source>
        <dbReference type="ARBA" id="ARBA00022676"/>
    </source>
</evidence>
<dbReference type="GO" id="GO:0009103">
    <property type="term" value="P:lipopolysaccharide biosynthetic process"/>
    <property type="evidence" value="ECO:0007669"/>
    <property type="project" value="UniProtKB-ARBA"/>
</dbReference>
<evidence type="ECO:0000256" key="6">
    <source>
        <dbReference type="ARBA" id="ARBA00022989"/>
    </source>
</evidence>
<evidence type="ECO:0000256" key="2">
    <source>
        <dbReference type="ARBA" id="ARBA00022475"/>
    </source>
</evidence>
<keyword evidence="6 9" id="KW-1133">Transmembrane helix</keyword>
<feature type="transmembrane region" description="Helical" evidence="9">
    <location>
        <begin position="230"/>
        <end position="247"/>
    </location>
</feature>
<evidence type="ECO:0000256" key="9">
    <source>
        <dbReference type="SAM" id="Phobius"/>
    </source>
</evidence>
<evidence type="ECO:0000256" key="8">
    <source>
        <dbReference type="SAM" id="MobiDB-lite"/>
    </source>
</evidence>
<dbReference type="AlphaFoldDB" id="A0A540VLU2"/>
<feature type="transmembrane region" description="Helical" evidence="9">
    <location>
        <begin position="42"/>
        <end position="59"/>
    </location>
</feature>
<evidence type="ECO:0000256" key="4">
    <source>
        <dbReference type="ARBA" id="ARBA00022679"/>
    </source>
</evidence>
<evidence type="ECO:0000313" key="10">
    <source>
        <dbReference type="EMBL" id="TQE97103.1"/>
    </source>
</evidence>
<feature type="transmembrane region" description="Helical" evidence="9">
    <location>
        <begin position="189"/>
        <end position="218"/>
    </location>
</feature>
<comment type="caution">
    <text evidence="10">The sequence shown here is derived from an EMBL/GenBank/DDBJ whole genome shotgun (WGS) entry which is preliminary data.</text>
</comment>
<comment type="subcellular location">
    <subcellularLocation>
        <location evidence="1">Cell membrane</location>
        <topology evidence="1">Multi-pass membrane protein</topology>
    </subcellularLocation>
</comment>
<accession>A0A540VLU2</accession>
<keyword evidence="2" id="KW-1003">Cell membrane</keyword>
<evidence type="ECO:0000313" key="11">
    <source>
        <dbReference type="Proteomes" id="UP000315400"/>
    </source>
</evidence>
<keyword evidence="4 10" id="KW-0808">Transferase</keyword>
<feature type="region of interest" description="Disordered" evidence="8">
    <location>
        <begin position="1"/>
        <end position="28"/>
    </location>
</feature>
<proteinExistence type="predicted"/>
<feature type="transmembrane region" description="Helical" evidence="9">
    <location>
        <begin position="159"/>
        <end position="177"/>
    </location>
</feature>
<feature type="transmembrane region" description="Helical" evidence="9">
    <location>
        <begin position="381"/>
        <end position="400"/>
    </location>
</feature>
<keyword evidence="3" id="KW-0328">Glycosyltransferase</keyword>
<evidence type="ECO:0000256" key="7">
    <source>
        <dbReference type="ARBA" id="ARBA00023136"/>
    </source>
</evidence>
<keyword evidence="5 9" id="KW-0812">Transmembrane</keyword>
<protein>
    <submittedName>
        <fullName evidence="10">Glycosyltransferase family 39 protein</fullName>
    </submittedName>
</protein>
<evidence type="ECO:0000256" key="5">
    <source>
        <dbReference type="ARBA" id="ARBA00022692"/>
    </source>
</evidence>
<dbReference type="EMBL" id="VIFK01000320">
    <property type="protein sequence ID" value="TQE97103.1"/>
    <property type="molecule type" value="Genomic_DNA"/>
</dbReference>
<keyword evidence="7 9" id="KW-0472">Membrane</keyword>
<gene>
    <name evidence="10" type="ORF">FKY71_16265</name>
</gene>
<dbReference type="GO" id="GO:0005886">
    <property type="term" value="C:plasma membrane"/>
    <property type="evidence" value="ECO:0007669"/>
    <property type="project" value="UniProtKB-SubCell"/>
</dbReference>
<feature type="transmembrane region" description="Helical" evidence="9">
    <location>
        <begin position="348"/>
        <end position="369"/>
    </location>
</feature>
<sequence length="606" mass="66061">MQETRPDPKNLRHEMPQTESSGRKTSREHTASIGLEKLPERLAIAVLLSGLFVYLWIALRWNINWDEFNFLAGVYAVQQGREIPGLNDFHTLLYAWLTALPGSEVDQIIVARVVQLAFFAGAMALLFLLARKFLSRSVALIVVVLCITYTDLIRHGVSFRFDTLCLFFSLLAAYLFYTGKGTLSSGLAGLALAVSTLVSVKSIFYVIPLGILGLYLIGVRPPAAKQAGRLAVLIMTTGVFFLQVFFWRSSSGAPPSPDVAGASATALESLSRAGTKMFLTEGLLPKADYLARGIAQNAGHWLLIAAGLATALAMTVSGGAKRHHAVTALILSLPLASILIYRNSFAYFYVYVLPPAMLAAGMALETARLTANRYSTRTGPLLLLAAITAPLITASQFLLLESRQGTENQRGIVSAAHRIFPEETPYIGPHGLISSFPKHGFFMSTWGMDRYHRRGEPIFEQILEDHQPKFLLRTHPALAAVSGKPLTSENLHARLLPKDQQVLRENFIHHWGPISVAGKRIELERTGEKTLFNLLVPGQYTVEAKQPVSINGQTVIPRDTIELSVGTHAASANAVAVPPGLITLRWGDNLPVPAQSPPSGPLHDGL</sequence>
<dbReference type="InterPro" id="IPR050297">
    <property type="entry name" value="LipidA_mod_glycosyltrf_83"/>
</dbReference>